<dbReference type="Proteomes" id="UP000218899">
    <property type="component" value="Chromosome"/>
</dbReference>
<name>A0A1B4V1L5_9GAMM</name>
<dbReference type="OrthoDB" id="9810601at2"/>
<dbReference type="EMBL" id="AP014936">
    <property type="protein sequence ID" value="BAU47303.1"/>
    <property type="molecule type" value="Genomic_DNA"/>
</dbReference>
<evidence type="ECO:0000313" key="7">
    <source>
        <dbReference type="Proteomes" id="UP000218899"/>
    </source>
</evidence>
<keyword evidence="7" id="KW-1185">Reference proteome</keyword>
<dbReference type="GO" id="GO:0009403">
    <property type="term" value="P:toxin biosynthetic process"/>
    <property type="evidence" value="ECO:0007669"/>
    <property type="project" value="InterPro"/>
</dbReference>
<evidence type="ECO:0000256" key="5">
    <source>
        <dbReference type="SAM" id="Phobius"/>
    </source>
</evidence>
<dbReference type="InterPro" id="IPR052719">
    <property type="entry name" value="CvpA-like"/>
</dbReference>
<dbReference type="Pfam" id="PF02674">
    <property type="entry name" value="Colicin_V"/>
    <property type="match status" value="1"/>
</dbReference>
<sequence length="164" mass="18282">MNAFDYLMLTVLVAFMFTGALRGFVLEVLSLVLWPVSAFIAWLFAEPAASWFDSLINEPQLRLVAAFVVVFLVVFLIGTVVVYFVNRILPLRGALRTPNVVLGGIVGLLRGGIILVIVFLVAGITALPQRTWWRESLFAPHLQRAAVSVKQYLPQDVARHIRYG</sequence>
<evidence type="ECO:0000256" key="1">
    <source>
        <dbReference type="ARBA" id="ARBA00004141"/>
    </source>
</evidence>
<dbReference type="KEGG" id="sva:SVA_0724"/>
<feature type="transmembrane region" description="Helical" evidence="5">
    <location>
        <begin position="105"/>
        <end position="127"/>
    </location>
</feature>
<keyword evidence="4 5" id="KW-0472">Membrane</keyword>
<dbReference type="InterPro" id="IPR003825">
    <property type="entry name" value="Colicin-V_CvpA"/>
</dbReference>
<organism evidence="6 7">
    <name type="scientific">Sulfurifustis variabilis</name>
    <dbReference type="NCBI Taxonomy" id="1675686"/>
    <lineage>
        <taxon>Bacteria</taxon>
        <taxon>Pseudomonadati</taxon>
        <taxon>Pseudomonadota</taxon>
        <taxon>Gammaproteobacteria</taxon>
        <taxon>Acidiferrobacterales</taxon>
        <taxon>Acidiferrobacteraceae</taxon>
        <taxon>Sulfurifustis</taxon>
    </lineage>
</organism>
<accession>A0A1B4V1L5</accession>
<evidence type="ECO:0000313" key="6">
    <source>
        <dbReference type="EMBL" id="BAU47303.1"/>
    </source>
</evidence>
<dbReference type="PANTHER" id="PTHR36926:SF1">
    <property type="entry name" value="COLICIN V PRODUCTION PROTEIN"/>
    <property type="match status" value="1"/>
</dbReference>
<protein>
    <submittedName>
        <fullName evidence="6">Colicin V synthesis protein</fullName>
    </submittedName>
</protein>
<dbReference type="AlphaFoldDB" id="A0A1B4V1L5"/>
<dbReference type="GO" id="GO:0016020">
    <property type="term" value="C:membrane"/>
    <property type="evidence" value="ECO:0007669"/>
    <property type="project" value="UniProtKB-SubCell"/>
</dbReference>
<keyword evidence="3 5" id="KW-1133">Transmembrane helix</keyword>
<feature type="transmembrane region" description="Helical" evidence="5">
    <location>
        <begin position="31"/>
        <end position="52"/>
    </location>
</feature>
<comment type="subcellular location">
    <subcellularLocation>
        <location evidence="1">Membrane</location>
        <topology evidence="1">Multi-pass membrane protein</topology>
    </subcellularLocation>
</comment>
<evidence type="ECO:0000256" key="2">
    <source>
        <dbReference type="ARBA" id="ARBA00022692"/>
    </source>
</evidence>
<dbReference type="PANTHER" id="PTHR36926">
    <property type="entry name" value="COLICIN V PRODUCTION PROTEIN"/>
    <property type="match status" value="1"/>
</dbReference>
<reference evidence="6 7" key="1">
    <citation type="submission" date="2015-08" db="EMBL/GenBank/DDBJ databases">
        <title>Complete genome sequence of Sulfurifustis variabilis.</title>
        <authorList>
            <person name="Miura A."/>
            <person name="Kojima H."/>
            <person name="Fukui M."/>
        </authorList>
    </citation>
    <scope>NUCLEOTIDE SEQUENCE [LARGE SCALE GENOMIC DNA]</scope>
    <source>
        <strain evidence="7">skN76</strain>
    </source>
</reference>
<proteinExistence type="predicted"/>
<evidence type="ECO:0000256" key="4">
    <source>
        <dbReference type="ARBA" id="ARBA00023136"/>
    </source>
</evidence>
<feature type="transmembrane region" description="Helical" evidence="5">
    <location>
        <begin position="64"/>
        <end position="85"/>
    </location>
</feature>
<keyword evidence="2 5" id="KW-0812">Transmembrane</keyword>
<gene>
    <name evidence="6" type="ORF">SVA_0724</name>
</gene>
<evidence type="ECO:0000256" key="3">
    <source>
        <dbReference type="ARBA" id="ARBA00022989"/>
    </source>
</evidence>